<accession>A0AAD0KX77</accession>
<keyword evidence="5" id="KW-1185">Reference proteome</keyword>
<evidence type="ECO:0000313" key="4">
    <source>
        <dbReference type="EMBL" id="AWZ41122.1"/>
    </source>
</evidence>
<evidence type="ECO:0000256" key="1">
    <source>
        <dbReference type="ARBA" id="ARBA00022747"/>
    </source>
</evidence>
<proteinExistence type="predicted"/>
<dbReference type="SUPFAM" id="SSF116734">
    <property type="entry name" value="DNA methylase specificity domain"/>
    <property type="match status" value="1"/>
</dbReference>
<keyword evidence="2" id="KW-0238">DNA-binding</keyword>
<evidence type="ECO:0000313" key="6">
    <source>
        <dbReference type="Proteomes" id="UP000250153"/>
    </source>
</evidence>
<evidence type="ECO:0000256" key="2">
    <source>
        <dbReference type="ARBA" id="ARBA00023125"/>
    </source>
</evidence>
<evidence type="ECO:0000313" key="3">
    <source>
        <dbReference type="EMBL" id="AWZ37887.1"/>
    </source>
</evidence>
<dbReference type="Proteomes" id="UP000250143">
    <property type="component" value="Chromosome"/>
</dbReference>
<gene>
    <name evidence="4" type="ORF">CPQ89_08860</name>
    <name evidence="3" type="ORF">CPS94_02605</name>
</gene>
<dbReference type="KEGG" id="lmur:CPS94_02605"/>
<dbReference type="GO" id="GO:0004519">
    <property type="term" value="F:endonuclease activity"/>
    <property type="evidence" value="ECO:0007669"/>
    <property type="project" value="UniProtKB-KW"/>
</dbReference>
<organism evidence="3 6">
    <name type="scientific">Ligilactobacillus murinus</name>
    <dbReference type="NCBI Taxonomy" id="1622"/>
    <lineage>
        <taxon>Bacteria</taxon>
        <taxon>Bacillati</taxon>
        <taxon>Bacillota</taxon>
        <taxon>Bacilli</taxon>
        <taxon>Lactobacillales</taxon>
        <taxon>Lactobacillaceae</taxon>
        <taxon>Ligilactobacillus</taxon>
    </lineage>
</organism>
<dbReference type="InterPro" id="IPR044946">
    <property type="entry name" value="Restrct_endonuc_typeI_TRD_sf"/>
</dbReference>
<dbReference type="GO" id="GO:0009307">
    <property type="term" value="P:DNA restriction-modification system"/>
    <property type="evidence" value="ECO:0007669"/>
    <property type="project" value="UniProtKB-KW"/>
</dbReference>
<name>A0AAD0KX77_9LACO</name>
<dbReference type="EMBL" id="CP023566">
    <property type="protein sequence ID" value="AWZ41122.1"/>
    <property type="molecule type" value="Genomic_DNA"/>
</dbReference>
<keyword evidence="3" id="KW-0378">Hydrolase</keyword>
<dbReference type="AlphaFoldDB" id="A0AAD0KX77"/>
<evidence type="ECO:0000313" key="5">
    <source>
        <dbReference type="Proteomes" id="UP000250143"/>
    </source>
</evidence>
<dbReference type="GeneID" id="48466013"/>
<dbReference type="Proteomes" id="UP000250153">
    <property type="component" value="Chromosome"/>
</dbReference>
<keyword evidence="1" id="KW-0680">Restriction system</keyword>
<reference evidence="5 6" key="1">
    <citation type="submission" date="2017-09" db="EMBL/GenBank/DDBJ databases">
        <title>Predominant Lactobacillus spp. isolated from feces of mice subjected to short-term calorie restriction.</title>
        <authorList>
            <person name="Zhang C."/>
            <person name="Zhao L."/>
            <person name="Pan F."/>
        </authorList>
    </citation>
    <scope>NUCLEOTIDE SEQUENCE [LARGE SCALE GENOMIC DNA]</scope>
    <source>
        <strain evidence="4 5">CR141</strain>
        <strain evidence="3 6">CR147</strain>
    </source>
</reference>
<dbReference type="REBASE" id="257872">
    <property type="entry name" value="S5.Lmu147ORF2590P"/>
</dbReference>
<protein>
    <submittedName>
        <fullName evidence="3">Restriction endonuclease subunit S</fullName>
    </submittedName>
</protein>
<dbReference type="RefSeq" id="WP_076150286.1">
    <property type="nucleotide sequence ID" value="NZ_CP023565.1"/>
</dbReference>
<keyword evidence="3" id="KW-0540">Nuclease</keyword>
<dbReference type="GO" id="GO:0003677">
    <property type="term" value="F:DNA binding"/>
    <property type="evidence" value="ECO:0007669"/>
    <property type="project" value="UniProtKB-KW"/>
</dbReference>
<keyword evidence="3" id="KW-0255">Endonuclease</keyword>
<dbReference type="EMBL" id="CP023565">
    <property type="protein sequence ID" value="AWZ37887.1"/>
    <property type="molecule type" value="Genomic_DNA"/>
</dbReference>
<sequence length="197" mass="22776">MEKRKISEFVRFVPGINPTRARKQYGTDEINYYDQAAFERDYNHKHGFVEEEIIENIPAGLALQKGDVVISNSMQLATMVGEANAGKVPSLNFTKVEFCDDRLDKRYFIYLFNSYRDIKRQKERELQGNGPILRIPIKSLKKLEIPVISLGKQAKIGRAYIETLKLQAKLNTYGKLVGEFTERILEESIIKEKKDEK</sequence>
<dbReference type="Gene3D" id="3.90.220.20">
    <property type="entry name" value="DNA methylase specificity domains"/>
    <property type="match status" value="1"/>
</dbReference>